<evidence type="ECO:0000256" key="3">
    <source>
        <dbReference type="ARBA" id="ARBA00022475"/>
    </source>
</evidence>
<feature type="transmembrane region" description="Helical" evidence="7">
    <location>
        <begin position="44"/>
        <end position="68"/>
    </location>
</feature>
<keyword evidence="4 7" id="KW-0812">Transmembrane</keyword>
<organism evidence="9 10">
    <name type="scientific">Stackebrandtia albiflava</name>
    <dbReference type="NCBI Taxonomy" id="406432"/>
    <lineage>
        <taxon>Bacteria</taxon>
        <taxon>Bacillati</taxon>
        <taxon>Actinomycetota</taxon>
        <taxon>Actinomycetes</taxon>
        <taxon>Glycomycetales</taxon>
        <taxon>Glycomycetaceae</taxon>
        <taxon>Stackebrandtia</taxon>
    </lineage>
</organism>
<dbReference type="EMBL" id="VLLL01000005">
    <property type="protein sequence ID" value="TWJ15336.1"/>
    <property type="molecule type" value="Genomic_DNA"/>
</dbReference>
<proteinExistence type="inferred from homology"/>
<dbReference type="RefSeq" id="WP_147133846.1">
    <property type="nucleotide sequence ID" value="NZ_BAABIJ010000001.1"/>
</dbReference>
<evidence type="ECO:0000313" key="9">
    <source>
        <dbReference type="EMBL" id="TWJ15336.1"/>
    </source>
</evidence>
<keyword evidence="3" id="KW-1003">Cell membrane</keyword>
<protein>
    <submittedName>
        <fullName evidence="9">Carbohydrate ABC transporter membrane protein 1, CUT1 family (TC 3.A.1.1.-)</fullName>
    </submittedName>
</protein>
<evidence type="ECO:0000256" key="6">
    <source>
        <dbReference type="ARBA" id="ARBA00023136"/>
    </source>
</evidence>
<feature type="transmembrane region" description="Helical" evidence="7">
    <location>
        <begin position="141"/>
        <end position="163"/>
    </location>
</feature>
<accession>A0A562VBT5</accession>
<comment type="subcellular location">
    <subcellularLocation>
        <location evidence="1 7">Cell membrane</location>
        <topology evidence="1 7">Multi-pass membrane protein</topology>
    </subcellularLocation>
</comment>
<dbReference type="InterPro" id="IPR000515">
    <property type="entry name" value="MetI-like"/>
</dbReference>
<dbReference type="Pfam" id="PF00528">
    <property type="entry name" value="BPD_transp_1"/>
    <property type="match status" value="1"/>
</dbReference>
<dbReference type="InterPro" id="IPR035906">
    <property type="entry name" value="MetI-like_sf"/>
</dbReference>
<dbReference type="OrthoDB" id="9804439at2"/>
<dbReference type="Proteomes" id="UP000321617">
    <property type="component" value="Unassembled WGS sequence"/>
</dbReference>
<dbReference type="GO" id="GO:0005886">
    <property type="term" value="C:plasma membrane"/>
    <property type="evidence" value="ECO:0007669"/>
    <property type="project" value="UniProtKB-SubCell"/>
</dbReference>
<keyword evidence="5 7" id="KW-1133">Transmembrane helix</keyword>
<name>A0A562VBT5_9ACTN</name>
<comment type="similarity">
    <text evidence="7">Belongs to the binding-protein-dependent transport system permease family.</text>
</comment>
<dbReference type="PANTHER" id="PTHR43005:SF1">
    <property type="entry name" value="SPERMIDINE_PUTRESCINE TRANSPORT SYSTEM PERMEASE PROTEIN"/>
    <property type="match status" value="1"/>
</dbReference>
<evidence type="ECO:0000256" key="7">
    <source>
        <dbReference type="RuleBase" id="RU363032"/>
    </source>
</evidence>
<dbReference type="SUPFAM" id="SSF161098">
    <property type="entry name" value="MetI-like"/>
    <property type="match status" value="1"/>
</dbReference>
<keyword evidence="2 7" id="KW-0813">Transport</keyword>
<dbReference type="GO" id="GO:0055085">
    <property type="term" value="P:transmembrane transport"/>
    <property type="evidence" value="ECO:0007669"/>
    <property type="project" value="InterPro"/>
</dbReference>
<dbReference type="PROSITE" id="PS50928">
    <property type="entry name" value="ABC_TM1"/>
    <property type="match status" value="1"/>
</dbReference>
<dbReference type="CDD" id="cd06261">
    <property type="entry name" value="TM_PBP2"/>
    <property type="match status" value="1"/>
</dbReference>
<evidence type="ECO:0000259" key="8">
    <source>
        <dbReference type="PROSITE" id="PS50928"/>
    </source>
</evidence>
<comment type="caution">
    <text evidence="9">The sequence shown here is derived from an EMBL/GenBank/DDBJ whole genome shotgun (WGS) entry which is preliminary data.</text>
</comment>
<feature type="transmembrane region" description="Helical" evidence="7">
    <location>
        <begin position="105"/>
        <end position="129"/>
    </location>
</feature>
<evidence type="ECO:0000256" key="1">
    <source>
        <dbReference type="ARBA" id="ARBA00004651"/>
    </source>
</evidence>
<dbReference type="PANTHER" id="PTHR43005">
    <property type="entry name" value="BLR7065 PROTEIN"/>
    <property type="match status" value="1"/>
</dbReference>
<sequence length="323" mass="35161">MPVPSRRDDAPATAVTGHADPGEAAFSAGAPRAVDSVGLGRARALLFVAPALLLIGVFLLFPALWTLYIGATNFERTGPNHVNPQVTWFDNYVDVLTDPSFYNSLWLTLLFVLFSAVIGQNGLGFWLAWSTRRLHRRVRRVVESLVLLAWILPSSVVAFLWIAMLDQRGGTLDALLGNPGTAWLVEYPMVAIIVFNTWRGTAFSMMLYSAALSSVPPSQLETARLAGATGGQTLRDVVFPHIRGHVLTNTLLITLWTFNDFGPFLITGGGPGDDTEIAAVYLYNTAIRDGDLGYSGAISLLILVANVVLALAYLRMLRRRDSS</sequence>
<gene>
    <name evidence="9" type="ORF">LX16_1037</name>
</gene>
<evidence type="ECO:0000256" key="4">
    <source>
        <dbReference type="ARBA" id="ARBA00022692"/>
    </source>
</evidence>
<evidence type="ECO:0000313" key="10">
    <source>
        <dbReference type="Proteomes" id="UP000321617"/>
    </source>
</evidence>
<keyword evidence="6 7" id="KW-0472">Membrane</keyword>
<dbReference type="AlphaFoldDB" id="A0A562VBT5"/>
<keyword evidence="10" id="KW-1185">Reference proteome</keyword>
<evidence type="ECO:0000256" key="2">
    <source>
        <dbReference type="ARBA" id="ARBA00022448"/>
    </source>
</evidence>
<dbReference type="Gene3D" id="1.10.3720.10">
    <property type="entry name" value="MetI-like"/>
    <property type="match status" value="1"/>
</dbReference>
<feature type="transmembrane region" description="Helical" evidence="7">
    <location>
        <begin position="292"/>
        <end position="314"/>
    </location>
</feature>
<reference evidence="9 10" key="1">
    <citation type="journal article" date="2013" name="Stand. Genomic Sci.">
        <title>Genomic Encyclopedia of Type Strains, Phase I: The one thousand microbial genomes (KMG-I) project.</title>
        <authorList>
            <person name="Kyrpides N.C."/>
            <person name="Woyke T."/>
            <person name="Eisen J.A."/>
            <person name="Garrity G."/>
            <person name="Lilburn T.G."/>
            <person name="Beck B.J."/>
            <person name="Whitman W.B."/>
            <person name="Hugenholtz P."/>
            <person name="Klenk H.P."/>
        </authorList>
    </citation>
    <scope>NUCLEOTIDE SEQUENCE [LARGE SCALE GENOMIC DNA]</scope>
    <source>
        <strain evidence="9 10">DSM 45044</strain>
    </source>
</reference>
<feature type="domain" description="ABC transmembrane type-1" evidence="8">
    <location>
        <begin position="101"/>
        <end position="313"/>
    </location>
</feature>
<evidence type="ECO:0000256" key="5">
    <source>
        <dbReference type="ARBA" id="ARBA00022989"/>
    </source>
</evidence>